<dbReference type="InterPro" id="IPR039598">
    <property type="entry name" value="HMGXB3"/>
</dbReference>
<feature type="compositionally biased region" description="Basic and acidic residues" evidence="2">
    <location>
        <begin position="349"/>
        <end position="369"/>
    </location>
</feature>
<dbReference type="InterPro" id="IPR040648">
    <property type="entry name" value="HMGXB3_CxC4"/>
</dbReference>
<dbReference type="AlphaFoldDB" id="A0A7J6CF10"/>
<keyword evidence="1" id="KW-0539">Nucleus</keyword>
<dbReference type="InterPro" id="IPR036910">
    <property type="entry name" value="HMG_box_dom_sf"/>
</dbReference>
<reference evidence="4 5" key="1">
    <citation type="submission" date="2020-04" db="EMBL/GenBank/DDBJ databases">
        <title>Chromosome-level genome assembly of a cyprinid fish Onychostoma macrolepis by integration of Nanopore Sequencing, Bionano and Hi-C technology.</title>
        <authorList>
            <person name="Wang D."/>
        </authorList>
    </citation>
    <scope>NUCLEOTIDE SEQUENCE [LARGE SCALE GENOMIC DNA]</scope>
    <source>
        <strain evidence="4">SWU-2019</strain>
        <tissue evidence="4">Muscle</tissue>
    </source>
</reference>
<name>A0A7J6CF10_9TELE</name>
<dbReference type="EMBL" id="JAAMOB010000014">
    <property type="protein sequence ID" value="KAF4105185.1"/>
    <property type="molecule type" value="Genomic_DNA"/>
</dbReference>
<feature type="DNA-binding region" description="HMG box" evidence="1">
    <location>
        <begin position="38"/>
        <end position="95"/>
    </location>
</feature>
<dbReference type="PANTHER" id="PTHR17609:SF2">
    <property type="entry name" value="HMG DOMAIN-CONTAINING PROTEIN 3"/>
    <property type="match status" value="1"/>
</dbReference>
<dbReference type="Pfam" id="PF00505">
    <property type="entry name" value="HMG_box"/>
    <property type="match status" value="1"/>
</dbReference>
<evidence type="ECO:0000313" key="4">
    <source>
        <dbReference type="EMBL" id="KAF4105185.1"/>
    </source>
</evidence>
<dbReference type="GO" id="GO:0003677">
    <property type="term" value="F:DNA binding"/>
    <property type="evidence" value="ECO:0007669"/>
    <property type="project" value="UniProtKB-UniRule"/>
</dbReference>
<dbReference type="SMART" id="SM00398">
    <property type="entry name" value="HMG"/>
    <property type="match status" value="1"/>
</dbReference>
<dbReference type="SUPFAM" id="SSF47095">
    <property type="entry name" value="HMG-box"/>
    <property type="match status" value="1"/>
</dbReference>
<feature type="compositionally biased region" description="Polar residues" evidence="2">
    <location>
        <begin position="371"/>
        <end position="381"/>
    </location>
</feature>
<keyword evidence="1" id="KW-0238">DNA-binding</keyword>
<gene>
    <name evidence="4" type="ORF">G5714_014516</name>
</gene>
<keyword evidence="5" id="KW-1185">Reference proteome</keyword>
<evidence type="ECO:0000313" key="5">
    <source>
        <dbReference type="Proteomes" id="UP000579812"/>
    </source>
</evidence>
<proteinExistence type="predicted"/>
<dbReference type="InterPro" id="IPR009071">
    <property type="entry name" value="HMG_box_dom"/>
</dbReference>
<sequence length="1254" mass="137735">MEAIYGEMEVESCYTLLELPSPKKKRKSKGSVENSDKPKKPRSAYLLYYFDVHQSVQQEHPDMPQSEINKCISDSWKRLNVADRGYYLERARMEKDGIDPSSQSAAASSQDVPGFRKILPRANYVLLPKSSAGSERVEGDGEMDALVEGAVHTAPRAPAQETLVSPMTLGSEVELTEQCIAIEALSEDTPSQNTTERLPVLGQDAHKAAPLLVKREESRVLYGDVGMAIENGMEGGALMPQIKADATHLVAIIPNQGLVENKVINTASPIMMFPLVSSVKPEPKPSFKLPIKYTRRGRGNCTTPGCVFSYVTRHKPPQCPDCGQHLGGKWVAPGKKSSVKTSDPSSGKPCDDSKPHPSDTNETLSKDTEEQTTASVITQKTSSDKAQDGVTAAARRAARKKRERVNAASAQQTSDGAAVKTSDGAQSTECTAVLSLGGGHIQVVTREKASSALQKRRIRAILPAPAQNNAAAQSAVVQWITVPPDKVKSDAAVIKAEKPSASEHIAGLKPSTLKQLGHMITPSALQQKSITVSSNQYIITDNGVKILSMLPFKKTAGSSLALGLSTARGRGRCKNPACDYVYKNRHKPQRCPTCGCELTNKPTKKNKLTPSSEDVCSSAVLSDTSQPLSGVQKEQQRHSTVSLLRSCLQFPESESELQDVFSLIQQLNGQQKHTEESSGWPSFYETAATHCSLCQYPLLKGDQSSLAGLEECWLLTERLIRPVTLQLKVCTNLQCLAMHSFTDLHPGLFNVGNKLLVTLDLFFKMRHQIRLGDEPAHAALSVIKHSLTLTDGSLSSDQLSRVQELFCSGYWAFECLTVRDYNDMICGVCGIAPKLEIAQRNPNNALLLKNVEFTWPDFQATDEVHVDEFWLTMENEALEQAVFPSSFPITRFDASIIAPFIPPLMRNTTVINTEKDKITSDAQLRGDPSVLVRLIHEGRLIPDQMDLHSEEELRDVLEKCGIPAATHSDKDELLASVSLLYSHTQSGLWTAQQPSALLTAGRLSKVCPHQVVCGSKYIVRRESTRDHLDLLVSSRFWPPVYVADCAQKVALCTDVLYPELASQMWGKNQGCFSDPTTPPQYVSCSELQDQPYSLDLTVTESNPHLHPLTKSVSRWIVRPDRPNALHDAHHAISLCKELEPYTGAIAEICDQPQCESSIGDSSVTTLRQKALVFDNAAYYYLYNRLLDFLSSRDIVNQQIAEVLSACQPGEVVMIRDALYRLGVAQINTDPQEVEEEAADGGLDKHSDGVVFEER</sequence>
<feature type="domain" description="HMG box" evidence="3">
    <location>
        <begin position="38"/>
        <end position="95"/>
    </location>
</feature>
<comment type="caution">
    <text evidence="4">The sequence shown here is derived from an EMBL/GenBank/DDBJ whole genome shotgun (WGS) entry which is preliminary data.</text>
</comment>
<dbReference type="Proteomes" id="UP000579812">
    <property type="component" value="Unassembled WGS sequence"/>
</dbReference>
<feature type="region of interest" description="Disordered" evidence="2">
    <location>
        <begin position="1232"/>
        <end position="1254"/>
    </location>
</feature>
<accession>A0A7J6CF10</accession>
<dbReference type="GO" id="GO:0005634">
    <property type="term" value="C:nucleus"/>
    <property type="evidence" value="ECO:0007669"/>
    <property type="project" value="UniProtKB-UniRule"/>
</dbReference>
<dbReference type="PROSITE" id="PS50118">
    <property type="entry name" value="HMG_BOX_2"/>
    <property type="match status" value="1"/>
</dbReference>
<feature type="compositionally biased region" description="Basic and acidic residues" evidence="2">
    <location>
        <begin position="1241"/>
        <end position="1254"/>
    </location>
</feature>
<evidence type="ECO:0000259" key="3">
    <source>
        <dbReference type="PROSITE" id="PS50118"/>
    </source>
</evidence>
<dbReference type="Gene3D" id="1.10.30.10">
    <property type="entry name" value="High mobility group box domain"/>
    <property type="match status" value="1"/>
</dbReference>
<protein>
    <recommendedName>
        <fullName evidence="3">HMG box domain-containing protein</fullName>
    </recommendedName>
</protein>
<organism evidence="4 5">
    <name type="scientific">Onychostoma macrolepis</name>
    <dbReference type="NCBI Taxonomy" id="369639"/>
    <lineage>
        <taxon>Eukaryota</taxon>
        <taxon>Metazoa</taxon>
        <taxon>Chordata</taxon>
        <taxon>Craniata</taxon>
        <taxon>Vertebrata</taxon>
        <taxon>Euteleostomi</taxon>
        <taxon>Actinopterygii</taxon>
        <taxon>Neopterygii</taxon>
        <taxon>Teleostei</taxon>
        <taxon>Ostariophysi</taxon>
        <taxon>Cypriniformes</taxon>
        <taxon>Cyprinidae</taxon>
        <taxon>Acrossocheilinae</taxon>
        <taxon>Onychostoma</taxon>
    </lineage>
</organism>
<dbReference type="Pfam" id="PF18717">
    <property type="entry name" value="CxC4"/>
    <property type="match status" value="1"/>
</dbReference>
<feature type="region of interest" description="Disordered" evidence="2">
    <location>
        <begin position="332"/>
        <end position="426"/>
    </location>
</feature>
<evidence type="ECO:0000256" key="1">
    <source>
        <dbReference type="PROSITE-ProRule" id="PRU00267"/>
    </source>
</evidence>
<evidence type="ECO:0000256" key="2">
    <source>
        <dbReference type="SAM" id="MobiDB-lite"/>
    </source>
</evidence>
<dbReference type="PANTHER" id="PTHR17609">
    <property type="entry name" value="HMG DOMAIN-CONTAINING PROTEIN 3"/>
    <property type="match status" value="1"/>
</dbReference>